<organism evidence="2 3">
    <name type="scientific">Temnothorax longispinosus</name>
    <dbReference type="NCBI Taxonomy" id="300112"/>
    <lineage>
        <taxon>Eukaryota</taxon>
        <taxon>Metazoa</taxon>
        <taxon>Ecdysozoa</taxon>
        <taxon>Arthropoda</taxon>
        <taxon>Hexapoda</taxon>
        <taxon>Insecta</taxon>
        <taxon>Pterygota</taxon>
        <taxon>Neoptera</taxon>
        <taxon>Endopterygota</taxon>
        <taxon>Hymenoptera</taxon>
        <taxon>Apocrita</taxon>
        <taxon>Aculeata</taxon>
        <taxon>Formicoidea</taxon>
        <taxon>Formicidae</taxon>
        <taxon>Myrmicinae</taxon>
        <taxon>Temnothorax</taxon>
    </lineage>
</organism>
<reference evidence="2 3" key="1">
    <citation type="journal article" date="2019" name="Philos. Trans. R. Soc. Lond., B, Biol. Sci.">
        <title>Ant behaviour and brain gene expression of defending hosts depend on the ecological success of the intruding social parasite.</title>
        <authorList>
            <person name="Kaur R."/>
            <person name="Stoldt M."/>
            <person name="Jongepier E."/>
            <person name="Feldmeyer B."/>
            <person name="Menzel F."/>
            <person name="Bornberg-Bauer E."/>
            <person name="Foitzik S."/>
        </authorList>
    </citation>
    <scope>NUCLEOTIDE SEQUENCE [LARGE SCALE GENOMIC DNA]</scope>
    <source>
        <tissue evidence="2">Whole body</tissue>
    </source>
</reference>
<evidence type="ECO:0000313" key="2">
    <source>
        <dbReference type="EMBL" id="TGZ36914.1"/>
    </source>
</evidence>
<evidence type="ECO:0000256" key="1">
    <source>
        <dbReference type="SAM" id="MobiDB-lite"/>
    </source>
</evidence>
<dbReference type="Proteomes" id="UP000310200">
    <property type="component" value="Unassembled WGS sequence"/>
</dbReference>
<name>A0A4V3S7D3_9HYME</name>
<protein>
    <submittedName>
        <fullName evidence="2">Uncharacterized protein</fullName>
    </submittedName>
</protein>
<keyword evidence="3" id="KW-1185">Reference proteome</keyword>
<dbReference type="AlphaFoldDB" id="A0A4V3S7D3"/>
<accession>A0A4V3S7D3</accession>
<comment type="caution">
    <text evidence="2">The sequence shown here is derived from an EMBL/GenBank/DDBJ whole genome shotgun (WGS) entry which is preliminary data.</text>
</comment>
<dbReference type="EMBL" id="QBLH01003661">
    <property type="protein sequence ID" value="TGZ36914.1"/>
    <property type="molecule type" value="Genomic_DNA"/>
</dbReference>
<feature type="region of interest" description="Disordered" evidence="1">
    <location>
        <begin position="57"/>
        <end position="78"/>
    </location>
</feature>
<gene>
    <name evidence="2" type="ORF">DBV15_12884</name>
</gene>
<proteinExistence type="predicted"/>
<sequence>MNQLVLHYKGRKLKSRSCSSWCPRQSTYFRPRYEEKNIPENEHENFNNISQEAQERPINNGDVHNNSEEIQETEGSIEELKEKTSFEEILEQRFNRLQKLYKSEKSRIALKKSLIAANKRNKKLQQEVPSNKLKESLSCILNEDQIKLLTREYKRMPR</sequence>
<evidence type="ECO:0000313" key="3">
    <source>
        <dbReference type="Proteomes" id="UP000310200"/>
    </source>
</evidence>